<dbReference type="PANTHER" id="PTHR38121:SF4">
    <property type="entry name" value="GH16 DOMAIN-CONTAINING PROTEIN-RELATED"/>
    <property type="match status" value="1"/>
</dbReference>
<dbReference type="InterPro" id="IPR000757">
    <property type="entry name" value="Beta-glucanase-like"/>
</dbReference>
<dbReference type="AlphaFoldDB" id="A0A8H3FLX0"/>
<dbReference type="SUPFAM" id="SSF49899">
    <property type="entry name" value="Concanavalin A-like lectins/glucanases"/>
    <property type="match status" value="1"/>
</dbReference>
<feature type="domain" description="GH16" evidence="2">
    <location>
        <begin position="51"/>
        <end position="317"/>
    </location>
</feature>
<evidence type="ECO:0000313" key="3">
    <source>
        <dbReference type="EMBL" id="CAF9926205.1"/>
    </source>
</evidence>
<dbReference type="PANTHER" id="PTHR38121">
    <property type="entry name" value="GH16 DOMAIN-CONTAINING PROTEIN"/>
    <property type="match status" value="1"/>
</dbReference>
<keyword evidence="1" id="KW-0732">Signal</keyword>
<organism evidence="3 4">
    <name type="scientific">Gomphillus americanus</name>
    <dbReference type="NCBI Taxonomy" id="1940652"/>
    <lineage>
        <taxon>Eukaryota</taxon>
        <taxon>Fungi</taxon>
        <taxon>Dikarya</taxon>
        <taxon>Ascomycota</taxon>
        <taxon>Pezizomycotina</taxon>
        <taxon>Lecanoromycetes</taxon>
        <taxon>OSLEUM clade</taxon>
        <taxon>Ostropomycetidae</taxon>
        <taxon>Ostropales</taxon>
        <taxon>Graphidaceae</taxon>
        <taxon>Gomphilloideae</taxon>
        <taxon>Gomphillus</taxon>
    </lineage>
</organism>
<dbReference type="Proteomes" id="UP000664169">
    <property type="component" value="Unassembled WGS sequence"/>
</dbReference>
<evidence type="ECO:0000313" key="4">
    <source>
        <dbReference type="Proteomes" id="UP000664169"/>
    </source>
</evidence>
<dbReference type="CDD" id="cd00413">
    <property type="entry name" value="Glyco_hydrolase_16"/>
    <property type="match status" value="1"/>
</dbReference>
<gene>
    <name evidence="3" type="ORF">GOMPHAMPRED_004072</name>
</gene>
<accession>A0A8H3FLX0</accession>
<protein>
    <recommendedName>
        <fullName evidence="2">GH16 domain-containing protein</fullName>
    </recommendedName>
</protein>
<dbReference type="OrthoDB" id="4388755at2759"/>
<dbReference type="PROSITE" id="PS51762">
    <property type="entry name" value="GH16_2"/>
    <property type="match status" value="1"/>
</dbReference>
<evidence type="ECO:0000259" key="2">
    <source>
        <dbReference type="PROSITE" id="PS51762"/>
    </source>
</evidence>
<dbReference type="Gene3D" id="2.60.120.200">
    <property type="match status" value="1"/>
</dbReference>
<dbReference type="GO" id="GO:0005975">
    <property type="term" value="P:carbohydrate metabolic process"/>
    <property type="evidence" value="ECO:0007669"/>
    <property type="project" value="InterPro"/>
</dbReference>
<sequence length="371" mass="40189">MLFAPSQKSAISSAASLLILAQTISPVAAGCNSYVTTGSTGNQTYNNYALYDFRHLPDDVSGTPVYAQDENFPNGQFALATSPFFNSTTWTNYWSSIADLKKADPNLSQYVDTVFTPLNVAIAKDNSTTPDGETVLSLTTTRLEGYSPSAQIQSNQKFMHASVRMSARMLGPPGACGSFFLYGDDNNESDIELLTNDTQNGASMFHATNHPSQDSKGNTIPGASTIAPIPLNGTQNGTQTAPWSEWTNWRMDWLSDRTQWIVNGDLVVDKTWSPPKIPSYLSVNMWSNGGSWTGNMTVGQTATLQIRWIEIVYNTTSDNPSSGTVCVVGDNNDAANINAIDANPVSWASPRLSSSKLSWIAIIGVSAWMFL</sequence>
<feature type="chain" id="PRO_5034660983" description="GH16 domain-containing protein" evidence="1">
    <location>
        <begin position="30"/>
        <end position="371"/>
    </location>
</feature>
<dbReference type="GO" id="GO:0004553">
    <property type="term" value="F:hydrolase activity, hydrolyzing O-glycosyl compounds"/>
    <property type="evidence" value="ECO:0007669"/>
    <property type="project" value="InterPro"/>
</dbReference>
<dbReference type="EMBL" id="CAJPDQ010000025">
    <property type="protein sequence ID" value="CAF9926205.1"/>
    <property type="molecule type" value="Genomic_DNA"/>
</dbReference>
<name>A0A8H3FLX0_9LECA</name>
<dbReference type="Pfam" id="PF00722">
    <property type="entry name" value="Glyco_hydro_16"/>
    <property type="match status" value="1"/>
</dbReference>
<reference evidence="3" key="1">
    <citation type="submission" date="2021-03" db="EMBL/GenBank/DDBJ databases">
        <authorList>
            <person name="Tagirdzhanova G."/>
        </authorList>
    </citation>
    <scope>NUCLEOTIDE SEQUENCE</scope>
</reference>
<proteinExistence type="predicted"/>
<feature type="signal peptide" evidence="1">
    <location>
        <begin position="1"/>
        <end position="29"/>
    </location>
</feature>
<dbReference type="InterPro" id="IPR013320">
    <property type="entry name" value="ConA-like_dom_sf"/>
</dbReference>
<evidence type="ECO:0000256" key="1">
    <source>
        <dbReference type="SAM" id="SignalP"/>
    </source>
</evidence>
<keyword evidence="4" id="KW-1185">Reference proteome</keyword>
<comment type="caution">
    <text evidence="3">The sequence shown here is derived from an EMBL/GenBank/DDBJ whole genome shotgun (WGS) entry which is preliminary data.</text>
</comment>